<dbReference type="PRINTS" id="PR00455">
    <property type="entry name" value="HTHTETR"/>
</dbReference>
<dbReference type="GO" id="GO:0003677">
    <property type="term" value="F:DNA binding"/>
    <property type="evidence" value="ECO:0007669"/>
    <property type="project" value="UniProtKB-UniRule"/>
</dbReference>
<dbReference type="InterPro" id="IPR050624">
    <property type="entry name" value="HTH-type_Tx_Regulator"/>
</dbReference>
<dbReference type="Pfam" id="PF00440">
    <property type="entry name" value="TetR_N"/>
    <property type="match status" value="1"/>
</dbReference>
<evidence type="ECO:0000259" key="3">
    <source>
        <dbReference type="PROSITE" id="PS50977"/>
    </source>
</evidence>
<gene>
    <name evidence="4" type="primary">bepR</name>
    <name evidence="4" type="ORF">CLVI_31080</name>
</gene>
<proteinExistence type="predicted"/>
<dbReference type="Gene3D" id="1.10.357.10">
    <property type="entry name" value="Tetracycline Repressor, domain 2"/>
    <property type="match status" value="1"/>
</dbReference>
<dbReference type="PANTHER" id="PTHR43479:SF11">
    <property type="entry name" value="ACREF_ENVCD OPERON REPRESSOR-RELATED"/>
    <property type="match status" value="1"/>
</dbReference>
<dbReference type="SUPFAM" id="SSF48498">
    <property type="entry name" value="Tetracyclin repressor-like, C-terminal domain"/>
    <property type="match status" value="1"/>
</dbReference>
<evidence type="ECO:0000256" key="1">
    <source>
        <dbReference type="ARBA" id="ARBA00023125"/>
    </source>
</evidence>
<evidence type="ECO:0000313" key="5">
    <source>
        <dbReference type="Proteomes" id="UP000239471"/>
    </source>
</evidence>
<protein>
    <submittedName>
        <fullName evidence="4">HTH-type transcriptional repressor BepR</fullName>
    </submittedName>
</protein>
<keyword evidence="5" id="KW-1185">Reference proteome</keyword>
<organism evidence="4 5">
    <name type="scientific">Clostridium vincentii</name>
    <dbReference type="NCBI Taxonomy" id="52704"/>
    <lineage>
        <taxon>Bacteria</taxon>
        <taxon>Bacillati</taxon>
        <taxon>Bacillota</taxon>
        <taxon>Clostridia</taxon>
        <taxon>Eubacteriales</taxon>
        <taxon>Clostridiaceae</taxon>
        <taxon>Clostridium</taxon>
    </lineage>
</organism>
<name>A0A2T0B8J4_9CLOT</name>
<dbReference type="Proteomes" id="UP000239471">
    <property type="component" value="Unassembled WGS sequence"/>
</dbReference>
<dbReference type="InterPro" id="IPR001647">
    <property type="entry name" value="HTH_TetR"/>
</dbReference>
<dbReference type="SUPFAM" id="SSF46689">
    <property type="entry name" value="Homeodomain-like"/>
    <property type="match status" value="1"/>
</dbReference>
<dbReference type="PANTHER" id="PTHR43479">
    <property type="entry name" value="ACREF/ENVCD OPERON REPRESSOR-RELATED"/>
    <property type="match status" value="1"/>
</dbReference>
<feature type="domain" description="HTH tetR-type" evidence="3">
    <location>
        <begin position="12"/>
        <end position="72"/>
    </location>
</feature>
<dbReference type="InterPro" id="IPR036271">
    <property type="entry name" value="Tet_transcr_reg_TetR-rel_C_sf"/>
</dbReference>
<keyword evidence="1 2" id="KW-0238">DNA-binding</keyword>
<dbReference type="EMBL" id="PVXQ01000048">
    <property type="protein sequence ID" value="PRR80206.1"/>
    <property type="molecule type" value="Genomic_DNA"/>
</dbReference>
<dbReference type="RefSeq" id="WP_170065697.1">
    <property type="nucleotide sequence ID" value="NZ_PVXQ01000048.1"/>
</dbReference>
<dbReference type="AlphaFoldDB" id="A0A2T0B8J4"/>
<evidence type="ECO:0000313" key="4">
    <source>
        <dbReference type="EMBL" id="PRR80206.1"/>
    </source>
</evidence>
<feature type="DNA-binding region" description="H-T-H motif" evidence="2">
    <location>
        <begin position="35"/>
        <end position="54"/>
    </location>
</feature>
<dbReference type="PROSITE" id="PS50977">
    <property type="entry name" value="HTH_TETR_2"/>
    <property type="match status" value="1"/>
</dbReference>
<comment type="caution">
    <text evidence="4">The sequence shown here is derived from an EMBL/GenBank/DDBJ whole genome shotgun (WGS) entry which is preliminary data.</text>
</comment>
<dbReference type="InterPro" id="IPR009057">
    <property type="entry name" value="Homeodomain-like_sf"/>
</dbReference>
<sequence length="203" mass="23565">MESLKPKDKRKNINKKNIVDAAEKLFFTKGYNNSTMEQVAMEAGFTKRTLYSYFKSKEDIYEKIIQRGYEVLNKTFLDTLDEKKDSTELSKIKAMGYALINFETDFPGYYKSIFEYDGSETVPNELEETTIDILQKCVKEGIINGEITDRLDEVSISLILWASIVGFVNTFSRKQKYIKDYFNKDSREVIEKGLDLVLDSIKK</sequence>
<evidence type="ECO:0000256" key="2">
    <source>
        <dbReference type="PROSITE-ProRule" id="PRU00335"/>
    </source>
</evidence>
<accession>A0A2T0B8J4</accession>
<reference evidence="4 5" key="1">
    <citation type="submission" date="2018-03" db="EMBL/GenBank/DDBJ databases">
        <title>Genome sequence of Clostridium vincentii DSM 10228.</title>
        <authorList>
            <person name="Poehlein A."/>
            <person name="Daniel R."/>
        </authorList>
    </citation>
    <scope>NUCLEOTIDE SEQUENCE [LARGE SCALE GENOMIC DNA]</scope>
    <source>
        <strain evidence="4 5">DSM 10228</strain>
    </source>
</reference>